<reference evidence="1 2" key="1">
    <citation type="journal article" date="2019" name="Genome Biol. Evol.">
        <title>Day and night: Metabolic profiles and evolutionary relationships of six axenic non-marine cyanobacteria.</title>
        <authorList>
            <person name="Will S.E."/>
            <person name="Henke P."/>
            <person name="Boedeker C."/>
            <person name="Huang S."/>
            <person name="Brinkmann H."/>
            <person name="Rohde M."/>
            <person name="Jarek M."/>
            <person name="Friedl T."/>
            <person name="Seufert S."/>
            <person name="Schumacher M."/>
            <person name="Overmann J."/>
            <person name="Neumann-Schaal M."/>
            <person name="Petersen J."/>
        </authorList>
    </citation>
    <scope>NUCLEOTIDE SEQUENCE [LARGE SCALE GENOMIC DNA]</scope>
    <source>
        <strain evidence="1 2">SAG 39.79</strain>
    </source>
</reference>
<dbReference type="AlphaFoldDB" id="A0AB37UHW3"/>
<gene>
    <name evidence="1" type="ORF">DSM107010_37320</name>
</gene>
<evidence type="ECO:0000313" key="1">
    <source>
        <dbReference type="EMBL" id="RUT10972.1"/>
    </source>
</evidence>
<dbReference type="Proteomes" id="UP000282574">
    <property type="component" value="Unassembled WGS sequence"/>
</dbReference>
<dbReference type="RefSeq" id="WP_041462405.1">
    <property type="nucleotide sequence ID" value="NZ_JAVKZF010000002.1"/>
</dbReference>
<evidence type="ECO:0000313" key="2">
    <source>
        <dbReference type="Proteomes" id="UP000282574"/>
    </source>
</evidence>
<sequence length="61" mass="6811">MQCFFIVLKAIAYPDLFVLAEVIQEAIELSPGVGLKLVRQKNSIVFFPSDSGFRLGKTHDL</sequence>
<keyword evidence="2" id="KW-1185">Reference proteome</keyword>
<proteinExistence type="predicted"/>
<organism evidence="1 2">
    <name type="scientific">Chroococcidiopsis cubana SAG 39.79</name>
    <dbReference type="NCBI Taxonomy" id="388085"/>
    <lineage>
        <taxon>Bacteria</taxon>
        <taxon>Bacillati</taxon>
        <taxon>Cyanobacteriota</taxon>
        <taxon>Cyanophyceae</taxon>
        <taxon>Chroococcidiopsidales</taxon>
        <taxon>Chroococcidiopsidaceae</taxon>
        <taxon>Chroococcidiopsis</taxon>
    </lineage>
</organism>
<protein>
    <submittedName>
        <fullName evidence="1">Uncharacterized protein</fullName>
    </submittedName>
</protein>
<dbReference type="EMBL" id="RSCK01000033">
    <property type="protein sequence ID" value="RUT10972.1"/>
    <property type="molecule type" value="Genomic_DNA"/>
</dbReference>
<name>A0AB37UHW3_9CYAN</name>
<comment type="caution">
    <text evidence="1">The sequence shown here is derived from an EMBL/GenBank/DDBJ whole genome shotgun (WGS) entry which is preliminary data.</text>
</comment>
<accession>A0AB37UHW3</accession>